<feature type="compositionally biased region" description="Pro residues" evidence="9">
    <location>
        <begin position="1"/>
        <end position="11"/>
    </location>
</feature>
<evidence type="ECO:0000259" key="11">
    <source>
        <dbReference type="PROSITE" id="PS50893"/>
    </source>
</evidence>
<dbReference type="PROSITE" id="PS50006">
    <property type="entry name" value="FHA_DOMAIN"/>
    <property type="match status" value="1"/>
</dbReference>
<evidence type="ECO:0000256" key="1">
    <source>
        <dbReference type="ARBA" id="ARBA00004141"/>
    </source>
</evidence>
<name>A0A2S8BDJ4_9MYCO</name>
<dbReference type="InterPro" id="IPR000253">
    <property type="entry name" value="FHA_dom"/>
</dbReference>
<feature type="region of interest" description="Disordered" evidence="9">
    <location>
        <begin position="355"/>
        <end position="389"/>
    </location>
</feature>
<dbReference type="GO" id="GO:0016020">
    <property type="term" value="C:membrane"/>
    <property type="evidence" value="ECO:0007669"/>
    <property type="project" value="UniProtKB-SubCell"/>
</dbReference>
<dbReference type="PANTHER" id="PTHR48041:SF139">
    <property type="entry name" value="PROTEIN SCARLET"/>
    <property type="match status" value="1"/>
</dbReference>
<dbReference type="PANTHER" id="PTHR48041">
    <property type="entry name" value="ABC TRANSPORTER G FAMILY MEMBER 28"/>
    <property type="match status" value="1"/>
</dbReference>
<keyword evidence="3" id="KW-0597">Phosphoprotein</keyword>
<dbReference type="CDD" id="cd00060">
    <property type="entry name" value="FHA"/>
    <property type="match status" value="1"/>
</dbReference>
<dbReference type="PROSITE" id="PS00211">
    <property type="entry name" value="ABC_TRANSPORTER_1"/>
    <property type="match status" value="1"/>
</dbReference>
<accession>A0A2S8BDJ4</accession>
<feature type="domain" description="ABC transporter" evidence="11">
    <location>
        <begin position="109"/>
        <end position="341"/>
    </location>
</feature>
<evidence type="ECO:0000256" key="2">
    <source>
        <dbReference type="ARBA" id="ARBA00022448"/>
    </source>
</evidence>
<dbReference type="InterPro" id="IPR008984">
    <property type="entry name" value="SMAD_FHA_dom_sf"/>
</dbReference>
<dbReference type="GO" id="GO:0016887">
    <property type="term" value="F:ATP hydrolysis activity"/>
    <property type="evidence" value="ECO:0007669"/>
    <property type="project" value="InterPro"/>
</dbReference>
<dbReference type="InterPro" id="IPR050352">
    <property type="entry name" value="ABCG_transporters"/>
</dbReference>
<dbReference type="EC" id="3.6.3.-" evidence="12"/>
<dbReference type="InterPro" id="IPR027417">
    <property type="entry name" value="P-loop_NTPase"/>
</dbReference>
<evidence type="ECO:0000256" key="6">
    <source>
        <dbReference type="ARBA" id="ARBA00022840"/>
    </source>
</evidence>
<dbReference type="InterPro" id="IPR017871">
    <property type="entry name" value="ABC_transporter-like_CS"/>
</dbReference>
<dbReference type="Gene3D" id="2.60.200.20">
    <property type="match status" value="1"/>
</dbReference>
<organism evidence="12 13">
    <name type="scientific">Mycobacterium talmoniae</name>
    <dbReference type="NCBI Taxonomy" id="1858794"/>
    <lineage>
        <taxon>Bacteria</taxon>
        <taxon>Bacillati</taxon>
        <taxon>Actinomycetota</taxon>
        <taxon>Actinomycetes</taxon>
        <taxon>Mycobacteriales</taxon>
        <taxon>Mycobacteriaceae</taxon>
        <taxon>Mycobacterium</taxon>
    </lineage>
</organism>
<feature type="region of interest" description="Disordered" evidence="9">
    <location>
        <begin position="1"/>
        <end position="23"/>
    </location>
</feature>
<evidence type="ECO:0000313" key="12">
    <source>
        <dbReference type="EMBL" id="PQM44731.1"/>
    </source>
</evidence>
<keyword evidence="8" id="KW-0472">Membrane</keyword>
<dbReference type="Pfam" id="PF00498">
    <property type="entry name" value="FHA"/>
    <property type="match status" value="1"/>
</dbReference>
<keyword evidence="7" id="KW-1133">Transmembrane helix</keyword>
<gene>
    <name evidence="12" type="ORF">C1Y40_05109</name>
</gene>
<dbReference type="Pfam" id="PF00005">
    <property type="entry name" value="ABC_tran"/>
    <property type="match status" value="1"/>
</dbReference>
<keyword evidence="5" id="KW-0547">Nucleotide-binding</keyword>
<dbReference type="SUPFAM" id="SSF52540">
    <property type="entry name" value="P-loop containing nucleoside triphosphate hydrolases"/>
    <property type="match status" value="1"/>
</dbReference>
<dbReference type="PROSITE" id="PS50893">
    <property type="entry name" value="ABC_TRANSPORTER_2"/>
    <property type="match status" value="1"/>
</dbReference>
<comment type="subcellular location">
    <subcellularLocation>
        <location evidence="1">Membrane</location>
        <topology evidence="1">Multi-pass membrane protein</topology>
    </subcellularLocation>
</comment>
<dbReference type="InterPro" id="IPR003439">
    <property type="entry name" value="ABC_transporter-like_ATP-bd"/>
</dbReference>
<dbReference type="InterPro" id="IPR003593">
    <property type="entry name" value="AAA+_ATPase"/>
</dbReference>
<evidence type="ECO:0000256" key="3">
    <source>
        <dbReference type="ARBA" id="ARBA00022553"/>
    </source>
</evidence>
<dbReference type="SMART" id="SM00382">
    <property type="entry name" value="AAA"/>
    <property type="match status" value="1"/>
</dbReference>
<dbReference type="EMBL" id="PPEA01000724">
    <property type="protein sequence ID" value="PQM44731.1"/>
    <property type="molecule type" value="Genomic_DNA"/>
</dbReference>
<keyword evidence="4" id="KW-0812">Transmembrane</keyword>
<protein>
    <submittedName>
        <fullName evidence="12">ABC transporter ATP-binding/permease protein</fullName>
        <ecNumber evidence="12">3.6.3.-</ecNumber>
    </submittedName>
</protein>
<dbReference type="SMART" id="SM00240">
    <property type="entry name" value="FHA"/>
    <property type="match status" value="1"/>
</dbReference>
<keyword evidence="12" id="KW-0378">Hydrolase</keyword>
<dbReference type="SUPFAM" id="SSF49879">
    <property type="entry name" value="SMAD/FHA domain"/>
    <property type="match status" value="1"/>
</dbReference>
<proteinExistence type="predicted"/>
<reference evidence="12 13" key="1">
    <citation type="journal article" date="2017" name="Int. J. Syst. Evol. Microbiol.">
        <title>Mycobacterium talmoniae sp. nov., a slowly growing mycobacterium isolated from human respiratory samples.</title>
        <authorList>
            <person name="Davidson R.M."/>
            <person name="DeGroote M.A."/>
            <person name="Marola J.L."/>
            <person name="Buss S."/>
            <person name="Jones V."/>
            <person name="McNeil M.R."/>
            <person name="Freifeld A.G."/>
            <person name="Elaine Epperson L."/>
            <person name="Hasan N.A."/>
            <person name="Jackson M."/>
            <person name="Iwen P.C."/>
            <person name="Salfinger M."/>
            <person name="Strong M."/>
        </authorList>
    </citation>
    <scope>NUCLEOTIDE SEQUENCE [LARGE SCALE GENOMIC DNA]</scope>
    <source>
        <strain evidence="12 13">ATCC BAA-2683</strain>
    </source>
</reference>
<feature type="domain" description="FHA" evidence="10">
    <location>
        <begin position="23"/>
        <end position="72"/>
    </location>
</feature>
<dbReference type="GO" id="GO:0005524">
    <property type="term" value="F:ATP binding"/>
    <property type="evidence" value="ECO:0007669"/>
    <property type="project" value="UniProtKB-KW"/>
</dbReference>
<comment type="caution">
    <text evidence="12">The sequence shown here is derived from an EMBL/GenBank/DDBJ whole genome shotgun (WGS) entry which is preliminary data.</text>
</comment>
<evidence type="ECO:0000256" key="8">
    <source>
        <dbReference type="ARBA" id="ARBA00023136"/>
    </source>
</evidence>
<evidence type="ECO:0000256" key="4">
    <source>
        <dbReference type="ARBA" id="ARBA00022692"/>
    </source>
</evidence>
<evidence type="ECO:0000313" key="13">
    <source>
        <dbReference type="Proteomes" id="UP000238296"/>
    </source>
</evidence>
<evidence type="ECO:0000256" key="7">
    <source>
        <dbReference type="ARBA" id="ARBA00022989"/>
    </source>
</evidence>
<dbReference type="Gene3D" id="3.40.50.300">
    <property type="entry name" value="P-loop containing nucleotide triphosphate hydrolases"/>
    <property type="match status" value="1"/>
</dbReference>
<evidence type="ECO:0000256" key="5">
    <source>
        <dbReference type="ARBA" id="ARBA00022741"/>
    </source>
</evidence>
<dbReference type="Proteomes" id="UP000238296">
    <property type="component" value="Unassembled WGS sequence"/>
</dbReference>
<keyword evidence="6 12" id="KW-0067">ATP-binding</keyword>
<evidence type="ECO:0000259" key="10">
    <source>
        <dbReference type="PROSITE" id="PS50006"/>
    </source>
</evidence>
<dbReference type="GO" id="GO:0042626">
    <property type="term" value="F:ATPase-coupled transmembrane transporter activity"/>
    <property type="evidence" value="ECO:0007669"/>
    <property type="project" value="TreeGrafter"/>
</dbReference>
<evidence type="ECO:0000256" key="9">
    <source>
        <dbReference type="SAM" id="MobiDB-lite"/>
    </source>
</evidence>
<keyword evidence="2" id="KW-0813">Transport</keyword>
<dbReference type="AlphaFoldDB" id="A0A2S8BDJ4"/>
<dbReference type="FunFam" id="3.40.50.300:FF:000474">
    <property type="entry name" value="Putative ABC transporter ATP-binding subunit"/>
    <property type="match status" value="1"/>
</dbReference>
<sequence>MFPYDQPPTLPAMPTAGSRTGGFKIGRRDDCDIVVRDPLVSRIHATLIPTPAGPEIVDNISINGTFVNGRPVQRAMLRDGDVVTLGNSDFTVAGGTLAPRSVAPGSGGVQAERLRLTIDGHQLLSDVSFTARPGTLTAVIGPSGAGKSTLIKLLGGVERPSMGRVTFDGHDIHAEYASMRSRIGVVPQDDVVHRQLTVEQALGYAAELRLPPDSTAADRRQVVAEVIDELELTAHRNTRVDKLSGGQRKRASVAMELLTGPSLLILDEPTSGLDPALDRQVMSMLRRLADAGRVVVVVTHSLTYLRMCDQVLLLAPGGKTAFAGPPHAIDAAMGSSDWADIFAFVSADPDAAHYRYLTGEQRTPPPRRRRPSSRPAVPPASGGGGRSGA</sequence>